<name>A0A0L0MK30_9MOLU</name>
<evidence type="ECO:0000313" key="3">
    <source>
        <dbReference type="Proteomes" id="UP000037086"/>
    </source>
</evidence>
<dbReference type="Proteomes" id="UP000037086">
    <property type="component" value="Unassembled WGS sequence"/>
</dbReference>
<evidence type="ECO:0000313" key="2">
    <source>
        <dbReference type="EMBL" id="KND62650.1"/>
    </source>
</evidence>
<dbReference type="EMBL" id="JPSQ01000024">
    <property type="protein sequence ID" value="KND62650.1"/>
    <property type="molecule type" value="Genomic_DNA"/>
</dbReference>
<evidence type="ECO:0000256" key="1">
    <source>
        <dbReference type="SAM" id="Phobius"/>
    </source>
</evidence>
<keyword evidence="1" id="KW-0812">Transmembrane</keyword>
<keyword evidence="1" id="KW-1133">Transmembrane helix</keyword>
<accession>A0A0L0MK30</accession>
<dbReference type="RefSeq" id="WP_050337151.1">
    <property type="nucleotide sequence ID" value="NZ_JPSQ01000024.1"/>
</dbReference>
<gene>
    <name evidence="2" type="ORF">AlmWB_01530</name>
</gene>
<keyword evidence="1" id="KW-0472">Membrane</keyword>
<sequence length="73" mass="8333">MKIQTKNKIFTTLVVFISLFFTIASLCALSNYFAQQKKETIQLMNNFPSFTIKRTGGNNEDKILLTISLLNLN</sequence>
<dbReference type="PATRIC" id="fig|198422.3.peg.107"/>
<organism evidence="2 3">
    <name type="scientific">Candidatus Phytoplasma phoenicium</name>
    <dbReference type="NCBI Taxonomy" id="198422"/>
    <lineage>
        <taxon>Bacteria</taxon>
        <taxon>Bacillati</taxon>
        <taxon>Mycoplasmatota</taxon>
        <taxon>Mollicutes</taxon>
        <taxon>Acholeplasmatales</taxon>
        <taxon>Acholeplasmataceae</taxon>
        <taxon>Candidatus Phytoplasma</taxon>
        <taxon>16SrIX (Pigeon pea witches'-broom group)</taxon>
    </lineage>
</organism>
<proteinExistence type="predicted"/>
<reference evidence="2 3" key="1">
    <citation type="journal article" date="2015" name="BMC Microbiol.">
        <title>'Candidatus Phytoplasma phoenicium' associated with almond witches'-broom disease: from draft genome to genetic diversity among strain populations.</title>
        <authorList>
            <person name="Quaglino F."/>
            <person name="Kube M."/>
            <person name="Jawhari M."/>
            <person name="Abou-Jawdah Y."/>
            <person name="Siewert C."/>
            <person name="Choueiri E."/>
            <person name="Sobh H."/>
            <person name="Casati P."/>
            <person name="Tedeschi R."/>
            <person name="Molino Lova M."/>
            <person name="Alma A."/>
            <person name="Bianco P.A."/>
        </authorList>
    </citation>
    <scope>NUCLEOTIDE SEQUENCE [LARGE SCALE GENOMIC DNA]</scope>
    <source>
        <strain evidence="2 3">SA213</strain>
    </source>
</reference>
<feature type="transmembrane region" description="Helical" evidence="1">
    <location>
        <begin position="12"/>
        <end position="34"/>
    </location>
</feature>
<keyword evidence="3" id="KW-1185">Reference proteome</keyword>
<protein>
    <submittedName>
        <fullName evidence="2">Uncharacterized protein</fullName>
    </submittedName>
</protein>
<dbReference type="AlphaFoldDB" id="A0A0L0MK30"/>
<comment type="caution">
    <text evidence="2">The sequence shown here is derived from an EMBL/GenBank/DDBJ whole genome shotgun (WGS) entry which is preliminary data.</text>
</comment>